<evidence type="ECO:0000313" key="3">
    <source>
        <dbReference type="EMBL" id="CAB9502953.1"/>
    </source>
</evidence>
<feature type="compositionally biased region" description="Basic and acidic residues" evidence="2">
    <location>
        <begin position="555"/>
        <end position="573"/>
    </location>
</feature>
<dbReference type="AlphaFoldDB" id="A0A9N8DH82"/>
<proteinExistence type="predicted"/>
<organism evidence="3 4">
    <name type="scientific">Seminavis robusta</name>
    <dbReference type="NCBI Taxonomy" id="568900"/>
    <lineage>
        <taxon>Eukaryota</taxon>
        <taxon>Sar</taxon>
        <taxon>Stramenopiles</taxon>
        <taxon>Ochrophyta</taxon>
        <taxon>Bacillariophyta</taxon>
        <taxon>Bacillariophyceae</taxon>
        <taxon>Bacillariophycidae</taxon>
        <taxon>Naviculales</taxon>
        <taxon>Naviculaceae</taxon>
        <taxon>Seminavis</taxon>
    </lineage>
</organism>
<feature type="region of interest" description="Disordered" evidence="2">
    <location>
        <begin position="524"/>
        <end position="593"/>
    </location>
</feature>
<name>A0A9N8DH82_9STRA</name>
<feature type="region of interest" description="Disordered" evidence="2">
    <location>
        <begin position="1"/>
        <end position="37"/>
    </location>
</feature>
<evidence type="ECO:0000313" key="4">
    <source>
        <dbReference type="Proteomes" id="UP001153069"/>
    </source>
</evidence>
<dbReference type="GO" id="GO:0008017">
    <property type="term" value="F:microtubule binding"/>
    <property type="evidence" value="ECO:0007669"/>
    <property type="project" value="InterPro"/>
</dbReference>
<protein>
    <submittedName>
        <fullName evidence="3">Protein regulator of cytokinesis</fullName>
    </submittedName>
</protein>
<feature type="coiled-coil region" evidence="1">
    <location>
        <begin position="433"/>
        <end position="460"/>
    </location>
</feature>
<dbReference type="EMBL" id="CAICTM010000150">
    <property type="protein sequence ID" value="CAB9502953.1"/>
    <property type="molecule type" value="Genomic_DNA"/>
</dbReference>
<dbReference type="GO" id="GO:0000226">
    <property type="term" value="P:microtubule cytoskeleton organization"/>
    <property type="evidence" value="ECO:0007669"/>
    <property type="project" value="InterPro"/>
</dbReference>
<keyword evidence="1" id="KW-0175">Coiled coil</keyword>
<dbReference type="GO" id="GO:0005737">
    <property type="term" value="C:cytoplasm"/>
    <property type="evidence" value="ECO:0007669"/>
    <property type="project" value="TreeGrafter"/>
</dbReference>
<evidence type="ECO:0000256" key="1">
    <source>
        <dbReference type="SAM" id="Coils"/>
    </source>
</evidence>
<feature type="compositionally biased region" description="Polar residues" evidence="2">
    <location>
        <begin position="1"/>
        <end position="16"/>
    </location>
</feature>
<feature type="coiled-coil region" evidence="1">
    <location>
        <begin position="141"/>
        <end position="168"/>
    </location>
</feature>
<feature type="compositionally biased region" description="Polar residues" evidence="2">
    <location>
        <begin position="578"/>
        <end position="587"/>
    </location>
</feature>
<sequence>MMASPPFSTRASTSMHTSREVGNKSSEKTPRGNHSFSLMLTPSRTITESLTSMVASTAHKLEEVWDEVGYSPEERTSQLSDLLVQFRGLCEAKLAEEQGVAETFRQTIMEAKAEITSTAKAMNVHISDDLLADHEARRGGKATLTDELAVLEATLEGLKESAATAKLDLEECRDFLLKAYTMLGLTLEDRWQDVDSDLTIERRNQFHHKVDEMKEEIATRSSAIIQLLRDCQHLMKELQIYGDESGSKLDRQITGSLERQEDGSFVMTSNFQTDTCIGINASALEALTERVAVLNAEKQKRTSKLEHMGAQIMTLWEKLRISEEEQRAFSETIQGLGLDTIEKGETELQRLVSLKSKMLGDLILEARETIIELWDDMNATEDFRKAFTPFSAANEEDTTEDLLEAHEKYIDNLRAQLDEMKPILRIIERRDVILRERKQYQELQQDSDRLKQRGAALTKQLMEEEKMARRIKRDLPKLTSMLEEKLFEWKEQHGEDFQLHGENYFDIMERRELEWEEFKNSLVMQKKKKQTELRPIGRKAPTKKTSSSRPFGDAMNRENRSSSNLRGRDDGARKPKSQAGSGRSTSRLRAGYR</sequence>
<evidence type="ECO:0000256" key="2">
    <source>
        <dbReference type="SAM" id="MobiDB-lite"/>
    </source>
</evidence>
<gene>
    <name evidence="3" type="ORF">SEMRO_151_G069220.1</name>
</gene>
<dbReference type="PANTHER" id="PTHR19321">
    <property type="entry name" value="PROTEIN REGULATOR OF CYTOKINESIS 1 PRC1-RELATED"/>
    <property type="match status" value="1"/>
</dbReference>
<dbReference type="Proteomes" id="UP001153069">
    <property type="component" value="Unassembled WGS sequence"/>
</dbReference>
<keyword evidence="4" id="KW-1185">Reference proteome</keyword>
<dbReference type="PANTHER" id="PTHR19321:SF41">
    <property type="entry name" value="FASCETTO-RELATED"/>
    <property type="match status" value="1"/>
</dbReference>
<accession>A0A9N8DH82</accession>
<dbReference type="InterPro" id="IPR007145">
    <property type="entry name" value="MAP65_Ase1_PRC1"/>
</dbReference>
<dbReference type="OrthoDB" id="642895at2759"/>
<feature type="compositionally biased region" description="Basic and acidic residues" evidence="2">
    <location>
        <begin position="17"/>
        <end position="30"/>
    </location>
</feature>
<reference evidence="3" key="1">
    <citation type="submission" date="2020-06" db="EMBL/GenBank/DDBJ databases">
        <authorList>
            <consortium name="Plant Systems Biology data submission"/>
        </authorList>
    </citation>
    <scope>NUCLEOTIDE SEQUENCE</scope>
    <source>
        <strain evidence="3">D6</strain>
    </source>
</reference>
<dbReference type="Gene3D" id="1.20.58.1520">
    <property type="match status" value="1"/>
</dbReference>
<dbReference type="GO" id="GO:0005819">
    <property type="term" value="C:spindle"/>
    <property type="evidence" value="ECO:0007669"/>
    <property type="project" value="TreeGrafter"/>
</dbReference>
<comment type="caution">
    <text evidence="3">The sequence shown here is derived from an EMBL/GenBank/DDBJ whole genome shotgun (WGS) entry which is preliminary data.</text>
</comment>
<dbReference type="Pfam" id="PF03999">
    <property type="entry name" value="MAP65_ASE1"/>
    <property type="match status" value="1"/>
</dbReference>